<protein>
    <submittedName>
        <fullName evidence="1">Uncharacterized protein</fullName>
    </submittedName>
</protein>
<proteinExistence type="predicted"/>
<sequence length="39" mass="4799">MLPLYSFEYCPENWNLVLALSKLEFMLEHKFYTCNSYIF</sequence>
<reference evidence="1" key="1">
    <citation type="submission" date="2014-09" db="EMBL/GenBank/DDBJ databases">
        <authorList>
            <person name="Magalhaes I.L.F."/>
            <person name="Oliveira U."/>
            <person name="Santos F.R."/>
            <person name="Vidigal T.H.D.A."/>
            <person name="Brescovit A.D."/>
            <person name="Santos A.J."/>
        </authorList>
    </citation>
    <scope>NUCLEOTIDE SEQUENCE</scope>
    <source>
        <tissue evidence="1">Shoot tissue taken approximately 20 cm above the soil surface</tissue>
    </source>
</reference>
<organism evidence="1">
    <name type="scientific">Arundo donax</name>
    <name type="common">Giant reed</name>
    <name type="synonym">Donax arundinaceus</name>
    <dbReference type="NCBI Taxonomy" id="35708"/>
    <lineage>
        <taxon>Eukaryota</taxon>
        <taxon>Viridiplantae</taxon>
        <taxon>Streptophyta</taxon>
        <taxon>Embryophyta</taxon>
        <taxon>Tracheophyta</taxon>
        <taxon>Spermatophyta</taxon>
        <taxon>Magnoliopsida</taxon>
        <taxon>Liliopsida</taxon>
        <taxon>Poales</taxon>
        <taxon>Poaceae</taxon>
        <taxon>PACMAD clade</taxon>
        <taxon>Arundinoideae</taxon>
        <taxon>Arundineae</taxon>
        <taxon>Arundo</taxon>
    </lineage>
</organism>
<reference evidence="1" key="2">
    <citation type="journal article" date="2015" name="Data Brief">
        <title>Shoot transcriptome of the giant reed, Arundo donax.</title>
        <authorList>
            <person name="Barrero R.A."/>
            <person name="Guerrero F.D."/>
            <person name="Moolhuijzen P."/>
            <person name="Goolsby J.A."/>
            <person name="Tidwell J."/>
            <person name="Bellgard S.E."/>
            <person name="Bellgard M.I."/>
        </authorList>
    </citation>
    <scope>NUCLEOTIDE SEQUENCE</scope>
    <source>
        <tissue evidence="1">Shoot tissue taken approximately 20 cm above the soil surface</tissue>
    </source>
</reference>
<dbReference type="AlphaFoldDB" id="A0A0A8Y477"/>
<evidence type="ECO:0000313" key="1">
    <source>
        <dbReference type="EMBL" id="JAD20679.1"/>
    </source>
</evidence>
<dbReference type="EMBL" id="GBRH01277216">
    <property type="protein sequence ID" value="JAD20679.1"/>
    <property type="molecule type" value="Transcribed_RNA"/>
</dbReference>
<accession>A0A0A8Y477</accession>
<name>A0A0A8Y477_ARUDO</name>